<gene>
    <name evidence="3" type="ORF">J3R30DRAFT_2170716</name>
</gene>
<feature type="compositionally biased region" description="Polar residues" evidence="2">
    <location>
        <begin position="327"/>
        <end position="347"/>
    </location>
</feature>
<feature type="region of interest" description="Disordered" evidence="2">
    <location>
        <begin position="1"/>
        <end position="88"/>
    </location>
</feature>
<reference evidence="3" key="1">
    <citation type="submission" date="2022-08" db="EMBL/GenBank/DDBJ databases">
        <title>A Global Phylogenomic Analysis of the Shiitake Genus Lentinula.</title>
        <authorList>
            <consortium name="DOE Joint Genome Institute"/>
            <person name="Sierra-Patev S."/>
            <person name="Min B."/>
            <person name="Naranjo-Ortiz M."/>
            <person name="Looney B."/>
            <person name="Konkel Z."/>
            <person name="Slot J.C."/>
            <person name="Sakamoto Y."/>
            <person name="Steenwyk J.L."/>
            <person name="Rokas A."/>
            <person name="Carro J."/>
            <person name="Camarero S."/>
            <person name="Ferreira P."/>
            <person name="Molpeceres G."/>
            <person name="Ruiz-Duenas F.J."/>
            <person name="Serrano A."/>
            <person name="Henrissat B."/>
            <person name="Drula E."/>
            <person name="Hughes K.W."/>
            <person name="Mata J.L."/>
            <person name="Ishikawa N.K."/>
            <person name="Vargas-Isla R."/>
            <person name="Ushijima S."/>
            <person name="Smith C.A."/>
            <person name="Ahrendt S."/>
            <person name="Andreopoulos W."/>
            <person name="He G."/>
            <person name="Labutti K."/>
            <person name="Lipzen A."/>
            <person name="Ng V."/>
            <person name="Riley R."/>
            <person name="Sandor L."/>
            <person name="Barry K."/>
            <person name="Martinez A.T."/>
            <person name="Xiao Y."/>
            <person name="Gibbons J.G."/>
            <person name="Terashima K."/>
            <person name="Grigoriev I.V."/>
            <person name="Hibbett D.S."/>
        </authorList>
    </citation>
    <scope>NUCLEOTIDE SEQUENCE</scope>
    <source>
        <strain evidence="3">JLM2183</strain>
    </source>
</reference>
<dbReference type="Proteomes" id="UP001150266">
    <property type="component" value="Unassembled WGS sequence"/>
</dbReference>
<organism evidence="3 4">
    <name type="scientific">Lentinula aciculospora</name>
    <dbReference type="NCBI Taxonomy" id="153920"/>
    <lineage>
        <taxon>Eukaryota</taxon>
        <taxon>Fungi</taxon>
        <taxon>Dikarya</taxon>
        <taxon>Basidiomycota</taxon>
        <taxon>Agaricomycotina</taxon>
        <taxon>Agaricomycetes</taxon>
        <taxon>Agaricomycetidae</taxon>
        <taxon>Agaricales</taxon>
        <taxon>Marasmiineae</taxon>
        <taxon>Omphalotaceae</taxon>
        <taxon>Lentinula</taxon>
    </lineage>
</organism>
<evidence type="ECO:0000256" key="2">
    <source>
        <dbReference type="SAM" id="MobiDB-lite"/>
    </source>
</evidence>
<protein>
    <submittedName>
        <fullName evidence="3">Uncharacterized protein</fullName>
    </submittedName>
</protein>
<name>A0A9W9DRK0_9AGAR</name>
<accession>A0A9W9DRK0</accession>
<feature type="compositionally biased region" description="Basic residues" evidence="2">
    <location>
        <begin position="255"/>
        <end position="267"/>
    </location>
</feature>
<evidence type="ECO:0000313" key="3">
    <source>
        <dbReference type="EMBL" id="KAJ4482424.1"/>
    </source>
</evidence>
<keyword evidence="1" id="KW-0175">Coiled coil</keyword>
<dbReference type="EMBL" id="JAOTPV010000005">
    <property type="protein sequence ID" value="KAJ4482424.1"/>
    <property type="molecule type" value="Genomic_DNA"/>
</dbReference>
<feature type="compositionally biased region" description="Basic and acidic residues" evidence="2">
    <location>
        <begin position="1"/>
        <end position="12"/>
    </location>
</feature>
<dbReference type="AlphaFoldDB" id="A0A9W9DRK0"/>
<evidence type="ECO:0000256" key="1">
    <source>
        <dbReference type="SAM" id="Coils"/>
    </source>
</evidence>
<proteinExistence type="predicted"/>
<feature type="region of interest" description="Disordered" evidence="2">
    <location>
        <begin position="221"/>
        <end position="370"/>
    </location>
</feature>
<sequence length="504" mass="56620">MSTPREHVRYPPDVDEEHIGSSPTSSGSREHHHPDIYDEANVTEFPFPPPKIRGVGLRHSRSHLLKRESSDKESRPRRSSSHSRHSSRSISALLILTNERLTLANARNTALETQKEELLIRFAALVKDKTSVEGDLQSTQESLRLHQVQLELAQREVNRATDVVRKVDEARVQAENEAARLRSRVRQLEAEKITRRGWEEGWGIGFQEGIQRAQAESGLVDRFLQKRRRSSTRRRSDNRDNETEADDSTISSPARRARSPSIRKRKPFISMDEPHAVSSVLTDTSSIQSPPSANRTRERARSITSMSRPRSPPFSGSHPLVSRRPGSRSSHSQPHTPTNEQSQNSSPEVIHPLPGPRPTSSLSHHTVIPPDNYIPTMTPVDHFIPMPPPHELSAPVPSATPVLSEPDTVPEESINRGLARNVPRSRAASTGSRASTRISEYDLVSPPPRERAEGSRPVDSNFNKGMHSPTRDTGTRRLVEEWRNIMTTPPPFSSEVRPDLEMRV</sequence>
<feature type="coiled-coil region" evidence="1">
    <location>
        <begin position="136"/>
        <end position="191"/>
    </location>
</feature>
<feature type="compositionally biased region" description="Polar residues" evidence="2">
    <location>
        <begin position="279"/>
        <end position="294"/>
    </location>
</feature>
<dbReference type="OrthoDB" id="3268221at2759"/>
<feature type="region of interest" description="Disordered" evidence="2">
    <location>
        <begin position="384"/>
        <end position="474"/>
    </location>
</feature>
<feature type="compositionally biased region" description="Low complexity" evidence="2">
    <location>
        <begin position="424"/>
        <end position="437"/>
    </location>
</feature>
<feature type="compositionally biased region" description="Basic residues" evidence="2">
    <location>
        <begin position="77"/>
        <end position="87"/>
    </location>
</feature>
<evidence type="ECO:0000313" key="4">
    <source>
        <dbReference type="Proteomes" id="UP001150266"/>
    </source>
</evidence>
<keyword evidence="4" id="KW-1185">Reference proteome</keyword>
<comment type="caution">
    <text evidence="3">The sequence shown here is derived from an EMBL/GenBank/DDBJ whole genome shotgun (WGS) entry which is preliminary data.</text>
</comment>
<feature type="compositionally biased region" description="Basic and acidic residues" evidence="2">
    <location>
        <begin position="65"/>
        <end position="76"/>
    </location>
</feature>